<name>D8JAX1_HALJB</name>
<dbReference type="EMBL" id="AOHV01000015">
    <property type="protein sequence ID" value="ELY39426.1"/>
    <property type="molecule type" value="Genomic_DNA"/>
</dbReference>
<reference evidence="3 5" key="2">
    <citation type="journal article" date="2014" name="PLoS Genet.">
        <title>Phylogenetically driven sequencing of extremely halophilic archaea reveals strategies for static and dynamic osmo-response.</title>
        <authorList>
            <person name="Becker E.A."/>
            <person name="Seitzer P.M."/>
            <person name="Tritt A."/>
            <person name="Larsen D."/>
            <person name="Krusor M."/>
            <person name="Yao A.I."/>
            <person name="Wu D."/>
            <person name="Madern D."/>
            <person name="Eisen J.A."/>
            <person name="Darling A.E."/>
            <person name="Facciotti M.T."/>
        </authorList>
    </citation>
    <scope>NUCLEOTIDE SEQUENCE [LARGE SCALE GENOMIC DNA]</scope>
    <source>
        <strain evidence="3">B3</strain>
        <strain evidence="5">DSM 18796 / CECT 7217 / JCM 14584 / KCTC 4019 / B3</strain>
    </source>
</reference>
<evidence type="ECO:0000313" key="4">
    <source>
        <dbReference type="Proteomes" id="UP000000390"/>
    </source>
</evidence>
<protein>
    <submittedName>
        <fullName evidence="2">Uncharacterized protein</fullName>
    </submittedName>
</protein>
<accession>D8JAX1</accession>
<dbReference type="AlphaFoldDB" id="D8JAX1"/>
<reference evidence="2 4" key="1">
    <citation type="journal article" date="2010" name="J. Bacteriol.">
        <title>Complete genome sequence of Halalkalicoccus jeotgali B3(T), an extremely halophilic archaeon.</title>
        <authorList>
            <person name="Roh S.W."/>
            <person name="Nam Y.D."/>
            <person name="Nam S.H."/>
            <person name="Choi S.H."/>
            <person name="Park H.S."/>
            <person name="Bae J.W."/>
        </authorList>
    </citation>
    <scope>NUCLEOTIDE SEQUENCE [LARGE SCALE GENOMIC DNA]</scope>
    <source>
        <strain evidence="2">B3</strain>
        <strain evidence="4">DSM 18796 / CECT 7217 / JCM 14584 / KCTC 4019 / B3</strain>
    </source>
</reference>
<keyword evidence="5" id="KW-1185">Reference proteome</keyword>
<dbReference type="HOGENOM" id="CLU_2550113_0_0_2"/>
<dbReference type="KEGG" id="hje:HacjB3_07290"/>
<evidence type="ECO:0000313" key="2">
    <source>
        <dbReference type="EMBL" id="ADJ14843.1"/>
    </source>
</evidence>
<proteinExistence type="predicted"/>
<organism evidence="2 4">
    <name type="scientific">Halalkalicoccus jeotgali (strain DSM 18796 / CECT 7217 / JCM 14584 / KCTC 4019 / B3)</name>
    <dbReference type="NCBI Taxonomy" id="795797"/>
    <lineage>
        <taxon>Archaea</taxon>
        <taxon>Methanobacteriati</taxon>
        <taxon>Methanobacteriota</taxon>
        <taxon>Stenosarchaea group</taxon>
        <taxon>Halobacteria</taxon>
        <taxon>Halobacteriales</taxon>
        <taxon>Halococcaceae</taxon>
        <taxon>Halalkalicoccus</taxon>
    </lineage>
</organism>
<evidence type="ECO:0000256" key="1">
    <source>
        <dbReference type="SAM" id="Coils"/>
    </source>
</evidence>
<evidence type="ECO:0000313" key="3">
    <source>
        <dbReference type="EMBL" id="ELY39426.1"/>
    </source>
</evidence>
<dbReference type="EMBL" id="CP002062">
    <property type="protein sequence ID" value="ADJ14843.1"/>
    <property type="molecule type" value="Genomic_DNA"/>
</dbReference>
<feature type="coiled-coil region" evidence="1">
    <location>
        <begin position="48"/>
        <end position="75"/>
    </location>
</feature>
<keyword evidence="1" id="KW-0175">Coiled coil</keyword>
<dbReference type="Proteomes" id="UP000011645">
    <property type="component" value="Unassembled WGS sequence"/>
</dbReference>
<gene>
    <name evidence="2" type="ordered locus">HacjB3_07290</name>
    <name evidence="3" type="ORF">C497_05702</name>
</gene>
<dbReference type="Proteomes" id="UP000000390">
    <property type="component" value="Chromosome"/>
</dbReference>
<sequence>MIESMLKPTRDIASQVYELLPNSIPDRDGAMFDEHSHTEASGNPEYIARHIDGNVEDVRTALKELQNELHNVHSINGVYYRS</sequence>
<evidence type="ECO:0000313" key="5">
    <source>
        <dbReference type="Proteomes" id="UP000011645"/>
    </source>
</evidence>
<dbReference type="PATRIC" id="fig|795797.18.peg.1446"/>